<accession>A0A385ACR2</accession>
<feature type="transmembrane region" description="Helical" evidence="1">
    <location>
        <begin position="42"/>
        <end position="61"/>
    </location>
</feature>
<dbReference type="RefSeq" id="WP_116843530.1">
    <property type="nucleotide sequence ID" value="NZ_CP031003.1"/>
</dbReference>
<evidence type="ECO:0000256" key="1">
    <source>
        <dbReference type="SAM" id="Phobius"/>
    </source>
</evidence>
<sequence length="69" mass="7530">MIKKVDWHSKVLWTSLTALVIVLVQQVAKVFGIEFSNDLASQVQGIVNTVLTILGLIGVVYDTTKGDSK</sequence>
<dbReference type="InterPro" id="IPR006485">
    <property type="entry name" value="Phage-like_holin"/>
</dbReference>
<name>A0A385ACR2_LATCU</name>
<evidence type="ECO:0000313" key="2">
    <source>
        <dbReference type="EMBL" id="AXN35461.1"/>
    </source>
</evidence>
<gene>
    <name evidence="2" type="ORF">DT351_03430</name>
</gene>
<keyword evidence="1" id="KW-0812">Transmembrane</keyword>
<proteinExistence type="predicted"/>
<keyword evidence="1" id="KW-0472">Membrane</keyword>
<organism evidence="2 3">
    <name type="scientific">Latilactobacillus curvatus</name>
    <name type="common">Lactobacillus curvatus</name>
    <dbReference type="NCBI Taxonomy" id="28038"/>
    <lineage>
        <taxon>Bacteria</taxon>
        <taxon>Bacillati</taxon>
        <taxon>Bacillota</taxon>
        <taxon>Bacilli</taxon>
        <taxon>Lactobacillales</taxon>
        <taxon>Lactobacillaceae</taxon>
        <taxon>Latilactobacillus</taxon>
    </lineage>
</organism>
<dbReference type="EMBL" id="CP031003">
    <property type="protein sequence ID" value="AXN35461.1"/>
    <property type="molecule type" value="Genomic_DNA"/>
</dbReference>
<reference evidence="2 3" key="1">
    <citation type="submission" date="2018-07" db="EMBL/GenBank/DDBJ databases">
        <title>Lactobacillus curvatus genome sequence.</title>
        <authorList>
            <person name="Prechtl R."/>
        </authorList>
    </citation>
    <scope>NUCLEOTIDE SEQUENCE [LARGE SCALE GENOMIC DNA]</scope>
    <source>
        <strain evidence="2 3">TMW 1.1928</strain>
    </source>
</reference>
<dbReference type="AlphaFoldDB" id="A0A385ACR2"/>
<dbReference type="Pfam" id="PF04531">
    <property type="entry name" value="Phage_holin_1"/>
    <property type="match status" value="1"/>
</dbReference>
<dbReference type="Proteomes" id="UP000257607">
    <property type="component" value="Chromosome"/>
</dbReference>
<evidence type="ECO:0000313" key="3">
    <source>
        <dbReference type="Proteomes" id="UP000257607"/>
    </source>
</evidence>
<protein>
    <submittedName>
        <fullName evidence="2">Holin</fullName>
    </submittedName>
</protein>
<keyword evidence="1" id="KW-1133">Transmembrane helix</keyword>